<dbReference type="EMBL" id="JBBXJM010000003">
    <property type="protein sequence ID" value="KAL1410058.1"/>
    <property type="molecule type" value="Genomic_DNA"/>
</dbReference>
<evidence type="ECO:0000313" key="3">
    <source>
        <dbReference type="Proteomes" id="UP001565368"/>
    </source>
</evidence>
<dbReference type="Proteomes" id="UP001565368">
    <property type="component" value="Unassembled WGS sequence"/>
</dbReference>
<comment type="caution">
    <text evidence="2">The sequence shown here is derived from an EMBL/GenBank/DDBJ whole genome shotgun (WGS) entry which is preliminary data.</text>
</comment>
<sequence>MPAAFEPAAEPELVLYDLASVHGVCFSPVVWKIRLMLNYKRIPYRTEFLDIGPLPDGEKYTVPTIQHLASGTWLMDSRAIARWLEDTYPARPITLTSPLSDAVVGLARAAGMAAQYSLAPREPAVLSPRSRAYFVSMVEGLLGHPLGDLLQKEEAAWAAADEGMKEASELMMRNCQAGPYTEGERPCAADFFVAGAMASARAIHEGTWEREYAYEGFARVYDGLRPLMERGSW</sequence>
<dbReference type="Pfam" id="PF13409">
    <property type="entry name" value="GST_N_2"/>
    <property type="match status" value="1"/>
</dbReference>
<accession>A0ABR3Q6T9</accession>
<dbReference type="InterPro" id="IPR054416">
    <property type="entry name" value="GST_UstS-like_C"/>
</dbReference>
<organism evidence="2 3">
    <name type="scientific">Vanrija albida</name>
    <dbReference type="NCBI Taxonomy" id="181172"/>
    <lineage>
        <taxon>Eukaryota</taxon>
        <taxon>Fungi</taxon>
        <taxon>Dikarya</taxon>
        <taxon>Basidiomycota</taxon>
        <taxon>Agaricomycotina</taxon>
        <taxon>Tremellomycetes</taxon>
        <taxon>Trichosporonales</taxon>
        <taxon>Trichosporonaceae</taxon>
        <taxon>Vanrija</taxon>
    </lineage>
</organism>
<dbReference type="GeneID" id="95985103"/>
<dbReference type="Pfam" id="PF22041">
    <property type="entry name" value="GST_C_7"/>
    <property type="match status" value="1"/>
</dbReference>
<dbReference type="RefSeq" id="XP_069210002.1">
    <property type="nucleotide sequence ID" value="XM_069352584.1"/>
</dbReference>
<gene>
    <name evidence="2" type="ORF">Q8F55_004060</name>
</gene>
<dbReference type="InterPro" id="IPR004045">
    <property type="entry name" value="Glutathione_S-Trfase_N"/>
</dbReference>
<reference evidence="2 3" key="1">
    <citation type="submission" date="2023-08" db="EMBL/GenBank/DDBJ databases">
        <title>Annotated Genome Sequence of Vanrija albida AlHP1.</title>
        <authorList>
            <person name="Herzog R."/>
        </authorList>
    </citation>
    <scope>NUCLEOTIDE SEQUENCE [LARGE SCALE GENOMIC DNA]</scope>
    <source>
        <strain evidence="2 3">AlHP1</strain>
    </source>
</reference>
<dbReference type="PROSITE" id="PS50404">
    <property type="entry name" value="GST_NTER"/>
    <property type="match status" value="1"/>
</dbReference>
<feature type="domain" description="GST N-terminal" evidence="1">
    <location>
        <begin position="17"/>
        <end position="92"/>
    </location>
</feature>
<keyword evidence="3" id="KW-1185">Reference proteome</keyword>
<protein>
    <recommendedName>
        <fullName evidence="1">GST N-terminal domain-containing protein</fullName>
    </recommendedName>
</protein>
<proteinExistence type="predicted"/>
<dbReference type="SUPFAM" id="SSF52833">
    <property type="entry name" value="Thioredoxin-like"/>
    <property type="match status" value="1"/>
</dbReference>
<dbReference type="InterPro" id="IPR036249">
    <property type="entry name" value="Thioredoxin-like_sf"/>
</dbReference>
<evidence type="ECO:0000259" key="1">
    <source>
        <dbReference type="PROSITE" id="PS50404"/>
    </source>
</evidence>
<dbReference type="Gene3D" id="1.20.1050.10">
    <property type="match status" value="1"/>
</dbReference>
<evidence type="ECO:0000313" key="2">
    <source>
        <dbReference type="EMBL" id="KAL1410058.1"/>
    </source>
</evidence>
<dbReference type="Gene3D" id="3.40.30.10">
    <property type="entry name" value="Glutaredoxin"/>
    <property type="match status" value="1"/>
</dbReference>
<name>A0ABR3Q6T9_9TREE</name>